<dbReference type="InterPro" id="IPR001368">
    <property type="entry name" value="TNFR/NGFR_Cys_rich_reg"/>
</dbReference>
<dbReference type="Proteomes" id="UP000193380">
    <property type="component" value="Unassembled WGS sequence"/>
</dbReference>
<dbReference type="PaxDb" id="8022-A0A060YTZ4"/>
<protein>
    <recommendedName>
        <fullName evidence="2">TNFR-Cys domain-containing protein</fullName>
    </recommendedName>
</protein>
<evidence type="ECO:0000313" key="4">
    <source>
        <dbReference type="Proteomes" id="UP000193380"/>
    </source>
</evidence>
<evidence type="ECO:0000259" key="2">
    <source>
        <dbReference type="PROSITE" id="PS50050"/>
    </source>
</evidence>
<dbReference type="AlphaFoldDB" id="A0A060YTZ4"/>
<dbReference type="PANTHER" id="PTHR46875:SF3">
    <property type="entry name" value="CD40 MOLECULE, TNF RECEPTOR SUPERFAMILY MEMBER 5"/>
    <property type="match status" value="1"/>
</dbReference>
<name>A0A060YTZ4_ONCMY</name>
<reference evidence="3" key="1">
    <citation type="journal article" date="2014" name="Nat. Commun.">
        <title>The rainbow trout genome provides novel insights into evolution after whole-genome duplication in vertebrates.</title>
        <authorList>
            <person name="Berthelot C."/>
            <person name="Brunet F."/>
            <person name="Chalopin D."/>
            <person name="Juanchich A."/>
            <person name="Bernard M."/>
            <person name="Noel B."/>
            <person name="Bento P."/>
            <person name="Da Silva C."/>
            <person name="Labadie K."/>
            <person name="Alberti A."/>
            <person name="Aury J.M."/>
            <person name="Louis A."/>
            <person name="Dehais P."/>
            <person name="Bardou P."/>
            <person name="Montfort J."/>
            <person name="Klopp C."/>
            <person name="Cabau C."/>
            <person name="Gaspin C."/>
            <person name="Thorgaard G.H."/>
            <person name="Boussaha M."/>
            <person name="Quillet E."/>
            <person name="Guyomard R."/>
            <person name="Galiana D."/>
            <person name="Bobe J."/>
            <person name="Volff J.N."/>
            <person name="Genet C."/>
            <person name="Wincker P."/>
            <person name="Jaillon O."/>
            <person name="Roest Crollius H."/>
            <person name="Guiguen Y."/>
        </authorList>
    </citation>
    <scope>NUCLEOTIDE SEQUENCE [LARGE SCALE GENOMIC DNA]</scope>
</reference>
<proteinExistence type="predicted"/>
<dbReference type="Gene3D" id="2.10.50.10">
    <property type="entry name" value="Tumor Necrosis Factor Receptor, subunit A, domain 2"/>
    <property type="match status" value="3"/>
</dbReference>
<evidence type="ECO:0000256" key="1">
    <source>
        <dbReference type="PROSITE-ProRule" id="PRU00206"/>
    </source>
</evidence>
<reference evidence="3" key="2">
    <citation type="submission" date="2014-03" db="EMBL/GenBank/DDBJ databases">
        <authorList>
            <person name="Genoscope - CEA"/>
        </authorList>
    </citation>
    <scope>NUCLEOTIDE SEQUENCE</scope>
</reference>
<dbReference type="SMART" id="SM00208">
    <property type="entry name" value="TNFR"/>
    <property type="match status" value="2"/>
</dbReference>
<dbReference type="GO" id="GO:0006915">
    <property type="term" value="P:apoptotic process"/>
    <property type="evidence" value="ECO:0007669"/>
    <property type="project" value="InterPro"/>
</dbReference>
<dbReference type="Pfam" id="PF00020">
    <property type="entry name" value="TNFR_c6"/>
    <property type="match status" value="2"/>
</dbReference>
<evidence type="ECO:0000313" key="3">
    <source>
        <dbReference type="EMBL" id="CDQ95186.1"/>
    </source>
</evidence>
<dbReference type="EMBL" id="FR920071">
    <property type="protein sequence ID" value="CDQ95186.1"/>
    <property type="molecule type" value="Genomic_DNA"/>
</dbReference>
<dbReference type="STRING" id="8022.A0A060YTZ4"/>
<dbReference type="GO" id="GO:0006955">
    <property type="term" value="P:immune response"/>
    <property type="evidence" value="ECO:0007669"/>
    <property type="project" value="InterPro"/>
</dbReference>
<feature type="disulfide bond" evidence="1">
    <location>
        <begin position="94"/>
        <end position="112"/>
    </location>
</feature>
<dbReference type="InterPro" id="IPR008063">
    <property type="entry name" value="Fas_rcpt"/>
</dbReference>
<feature type="domain" description="TNFR-Cys" evidence="2">
    <location>
        <begin position="73"/>
        <end position="112"/>
    </location>
</feature>
<keyword evidence="1" id="KW-1015">Disulfide bond</keyword>
<dbReference type="GO" id="GO:0002768">
    <property type="term" value="P:immune response-regulating cell surface receptor signaling pathway"/>
    <property type="evidence" value="ECO:0007669"/>
    <property type="project" value="TreeGrafter"/>
</dbReference>
<comment type="caution">
    <text evidence="1">Lacks conserved residue(s) required for the propagation of feature annotation.</text>
</comment>
<feature type="repeat" description="TNFR-Cys" evidence="1">
    <location>
        <begin position="73"/>
        <end position="112"/>
    </location>
</feature>
<dbReference type="PROSITE" id="PS50050">
    <property type="entry name" value="TNFR_NGFR_2"/>
    <property type="match status" value="1"/>
</dbReference>
<organism evidence="3 4">
    <name type="scientific">Oncorhynchus mykiss</name>
    <name type="common">Rainbow trout</name>
    <name type="synonym">Salmo gairdneri</name>
    <dbReference type="NCBI Taxonomy" id="8022"/>
    <lineage>
        <taxon>Eukaryota</taxon>
        <taxon>Metazoa</taxon>
        <taxon>Chordata</taxon>
        <taxon>Craniata</taxon>
        <taxon>Vertebrata</taxon>
        <taxon>Euteleostomi</taxon>
        <taxon>Actinopterygii</taxon>
        <taxon>Neopterygii</taxon>
        <taxon>Teleostei</taxon>
        <taxon>Protacanthopterygii</taxon>
        <taxon>Salmoniformes</taxon>
        <taxon>Salmonidae</taxon>
        <taxon>Salmoninae</taxon>
        <taxon>Oncorhynchus</taxon>
    </lineage>
</organism>
<sequence>MKNGVCCSMCGPGTKMLSSHSGCLDPHCMPCQEGEYQHAFTDKNLCKLQPYCDPNKNFEHSTNRNTTSISPCKCKPGYHCSSEECLTCVPHTKCRPGEEVKSKGNPIHDTVCKACPLNMFSSDSSAESKCKLWTVCTSEFKTEAEGTATSDAVCGKYYTGSTN</sequence>
<dbReference type="PANTHER" id="PTHR46875">
    <property type="entry name" value="TUMOR NECROSIS FACTOR RECEPTOR SUPERFAMILY MEMBER 5"/>
    <property type="match status" value="1"/>
</dbReference>
<dbReference type="GO" id="GO:0004888">
    <property type="term" value="F:transmembrane signaling receptor activity"/>
    <property type="evidence" value="ECO:0007669"/>
    <property type="project" value="InterPro"/>
</dbReference>
<dbReference type="SUPFAM" id="SSF57586">
    <property type="entry name" value="TNF receptor-like"/>
    <property type="match status" value="2"/>
</dbReference>
<dbReference type="GO" id="GO:0035631">
    <property type="term" value="C:CD40 receptor complex"/>
    <property type="evidence" value="ECO:0007669"/>
    <property type="project" value="TreeGrafter"/>
</dbReference>
<accession>A0A060YTZ4</accession>
<dbReference type="GO" id="GO:0009897">
    <property type="term" value="C:external side of plasma membrane"/>
    <property type="evidence" value="ECO:0007669"/>
    <property type="project" value="TreeGrafter"/>
</dbReference>
<dbReference type="PRINTS" id="PR01680">
    <property type="entry name" value="TNFACTORR6"/>
</dbReference>
<dbReference type="InterPro" id="IPR052135">
    <property type="entry name" value="TNFRSF5"/>
</dbReference>
<gene>
    <name evidence="3" type="ORF">GSONMT00003531001</name>
</gene>